<evidence type="ECO:0000256" key="1">
    <source>
        <dbReference type="SAM" id="MobiDB-lite"/>
    </source>
</evidence>
<protein>
    <submittedName>
        <fullName evidence="2">Uncharacterized protein</fullName>
    </submittedName>
</protein>
<keyword evidence="3" id="KW-1185">Reference proteome</keyword>
<comment type="caution">
    <text evidence="2">The sequence shown here is derived from an EMBL/GenBank/DDBJ whole genome shotgun (WGS) entry which is preliminary data.</text>
</comment>
<sequence>MDGEQGDGSARGKGKGKEKEAPPPPPGEGTSANRQGTVPFLDRIAHSASSLTDALLGGPPSTQTLSQTLSDGKGQASSTISGWDGKEGAAAGAARLRTAPSAQHALSFRSNQTRDHVAAEEAAFARFLDDDESSILQSADVSTAYDPMGSRFPRTGEESLGDSSDEPYAFRTVAEQEEHDGAAVVEILSGGGSILPDDEAVEGQLAPRERENLRRALFGEDARSRPSLDIWDDVLNFIPHYLRNGNEGRSGTTSAVAGDTVRSVEHLGLHDPDEAWQAWVGQWSEVLSSYTDEVWGDLSSLVEQARQEVEQLERVRPDETPPQTKALLRLRAILGHLRGA</sequence>
<dbReference type="Proteomes" id="UP001586593">
    <property type="component" value="Unassembled WGS sequence"/>
</dbReference>
<feature type="compositionally biased region" description="Polar residues" evidence="1">
    <location>
        <begin position="60"/>
        <end position="81"/>
    </location>
</feature>
<proteinExistence type="predicted"/>
<organism evidence="2 3">
    <name type="scientific">Phialemonium thermophilum</name>
    <dbReference type="NCBI Taxonomy" id="223376"/>
    <lineage>
        <taxon>Eukaryota</taxon>
        <taxon>Fungi</taxon>
        <taxon>Dikarya</taxon>
        <taxon>Ascomycota</taxon>
        <taxon>Pezizomycotina</taxon>
        <taxon>Sordariomycetes</taxon>
        <taxon>Sordariomycetidae</taxon>
        <taxon>Cephalothecales</taxon>
        <taxon>Cephalothecaceae</taxon>
        <taxon>Phialemonium</taxon>
    </lineage>
</organism>
<evidence type="ECO:0000313" key="2">
    <source>
        <dbReference type="EMBL" id="KAL1866980.1"/>
    </source>
</evidence>
<name>A0ABR3WTK4_9PEZI</name>
<dbReference type="EMBL" id="JAZHXJ010000251">
    <property type="protein sequence ID" value="KAL1866980.1"/>
    <property type="molecule type" value="Genomic_DNA"/>
</dbReference>
<evidence type="ECO:0000313" key="3">
    <source>
        <dbReference type="Proteomes" id="UP001586593"/>
    </source>
</evidence>
<accession>A0ABR3WTK4</accession>
<feature type="region of interest" description="Disordered" evidence="1">
    <location>
        <begin position="1"/>
        <end position="114"/>
    </location>
</feature>
<reference evidence="2 3" key="1">
    <citation type="journal article" date="2024" name="Commun. Biol.">
        <title>Comparative genomic analysis of thermophilic fungi reveals convergent evolutionary adaptations and gene losses.</title>
        <authorList>
            <person name="Steindorff A.S."/>
            <person name="Aguilar-Pontes M.V."/>
            <person name="Robinson A.J."/>
            <person name="Andreopoulos B."/>
            <person name="LaButti K."/>
            <person name="Kuo A."/>
            <person name="Mondo S."/>
            <person name="Riley R."/>
            <person name="Otillar R."/>
            <person name="Haridas S."/>
            <person name="Lipzen A."/>
            <person name="Grimwood J."/>
            <person name="Schmutz J."/>
            <person name="Clum A."/>
            <person name="Reid I.D."/>
            <person name="Moisan M.C."/>
            <person name="Butler G."/>
            <person name="Nguyen T.T.M."/>
            <person name="Dewar K."/>
            <person name="Conant G."/>
            <person name="Drula E."/>
            <person name="Henrissat B."/>
            <person name="Hansel C."/>
            <person name="Singer S."/>
            <person name="Hutchinson M.I."/>
            <person name="de Vries R.P."/>
            <person name="Natvig D.O."/>
            <person name="Powell A.J."/>
            <person name="Tsang A."/>
            <person name="Grigoriev I.V."/>
        </authorList>
    </citation>
    <scope>NUCLEOTIDE SEQUENCE [LARGE SCALE GENOMIC DNA]</scope>
    <source>
        <strain evidence="2 3">ATCC 24622</strain>
    </source>
</reference>
<gene>
    <name evidence="2" type="ORF">VTK73DRAFT_4419</name>
</gene>